<dbReference type="EMBL" id="MU129028">
    <property type="protein sequence ID" value="KAF9509812.1"/>
    <property type="molecule type" value="Genomic_DNA"/>
</dbReference>
<organism evidence="2 3">
    <name type="scientific">Hydnum rufescens UP504</name>
    <dbReference type="NCBI Taxonomy" id="1448309"/>
    <lineage>
        <taxon>Eukaryota</taxon>
        <taxon>Fungi</taxon>
        <taxon>Dikarya</taxon>
        <taxon>Basidiomycota</taxon>
        <taxon>Agaricomycotina</taxon>
        <taxon>Agaricomycetes</taxon>
        <taxon>Cantharellales</taxon>
        <taxon>Hydnaceae</taxon>
        <taxon>Hydnum</taxon>
    </lineage>
</organism>
<comment type="caution">
    <text evidence="2">The sequence shown here is derived from an EMBL/GenBank/DDBJ whole genome shotgun (WGS) entry which is preliminary data.</text>
</comment>
<accession>A0A9P6DQ99</accession>
<feature type="region of interest" description="Disordered" evidence="1">
    <location>
        <begin position="58"/>
        <end position="193"/>
    </location>
</feature>
<protein>
    <submittedName>
        <fullName evidence="2">Uncharacterized protein</fullName>
    </submittedName>
</protein>
<dbReference type="Proteomes" id="UP000886523">
    <property type="component" value="Unassembled WGS sequence"/>
</dbReference>
<sequence length="256" mass="28040">MSIPASFQLKRYSDPSISHLLEFVKHLNSGTTISSGARGLFDYIHDNIFCPFPVPSASSGGVLSSKKRAPEPVDIDIDIDSDNDDSGSFESDATPSPPAPYCCGEPKGRVLAKPPASKNKAHRSNDDVNRATAPSEVPRDKTSQVLRPSTLDVSRHGDREQPTVHKSAIVDARDDPAKEGYPDDQWDVTEPPSVPTALSPAGSCSSESYRFTKLFLEFFLAVFRDINWVHLYLVGMILLYRILLTPPPHSPTTYTA</sequence>
<name>A0A9P6DQ99_9AGAM</name>
<feature type="compositionally biased region" description="Basic and acidic residues" evidence="1">
    <location>
        <begin position="153"/>
        <end position="163"/>
    </location>
</feature>
<evidence type="ECO:0000256" key="1">
    <source>
        <dbReference type="SAM" id="MobiDB-lite"/>
    </source>
</evidence>
<gene>
    <name evidence="2" type="ORF">BS47DRAFT_1396545</name>
</gene>
<evidence type="ECO:0000313" key="2">
    <source>
        <dbReference type="EMBL" id="KAF9509812.1"/>
    </source>
</evidence>
<evidence type="ECO:0000313" key="3">
    <source>
        <dbReference type="Proteomes" id="UP000886523"/>
    </source>
</evidence>
<feature type="compositionally biased region" description="Acidic residues" evidence="1">
    <location>
        <begin position="73"/>
        <end position="87"/>
    </location>
</feature>
<dbReference type="AlphaFoldDB" id="A0A9P6DQ99"/>
<feature type="compositionally biased region" description="Basic and acidic residues" evidence="1">
    <location>
        <begin position="171"/>
        <end position="181"/>
    </location>
</feature>
<proteinExistence type="predicted"/>
<keyword evidence="3" id="KW-1185">Reference proteome</keyword>
<reference evidence="2" key="1">
    <citation type="journal article" date="2020" name="Nat. Commun.">
        <title>Large-scale genome sequencing of mycorrhizal fungi provides insights into the early evolution of symbiotic traits.</title>
        <authorList>
            <person name="Miyauchi S."/>
            <person name="Kiss E."/>
            <person name="Kuo A."/>
            <person name="Drula E."/>
            <person name="Kohler A."/>
            <person name="Sanchez-Garcia M."/>
            <person name="Morin E."/>
            <person name="Andreopoulos B."/>
            <person name="Barry K.W."/>
            <person name="Bonito G."/>
            <person name="Buee M."/>
            <person name="Carver A."/>
            <person name="Chen C."/>
            <person name="Cichocki N."/>
            <person name="Clum A."/>
            <person name="Culley D."/>
            <person name="Crous P.W."/>
            <person name="Fauchery L."/>
            <person name="Girlanda M."/>
            <person name="Hayes R.D."/>
            <person name="Keri Z."/>
            <person name="LaButti K."/>
            <person name="Lipzen A."/>
            <person name="Lombard V."/>
            <person name="Magnuson J."/>
            <person name="Maillard F."/>
            <person name="Murat C."/>
            <person name="Nolan M."/>
            <person name="Ohm R.A."/>
            <person name="Pangilinan J."/>
            <person name="Pereira M.F."/>
            <person name="Perotto S."/>
            <person name="Peter M."/>
            <person name="Pfister S."/>
            <person name="Riley R."/>
            <person name="Sitrit Y."/>
            <person name="Stielow J.B."/>
            <person name="Szollosi G."/>
            <person name="Zifcakova L."/>
            <person name="Stursova M."/>
            <person name="Spatafora J.W."/>
            <person name="Tedersoo L."/>
            <person name="Vaario L.M."/>
            <person name="Yamada A."/>
            <person name="Yan M."/>
            <person name="Wang P."/>
            <person name="Xu J."/>
            <person name="Bruns T."/>
            <person name="Baldrian P."/>
            <person name="Vilgalys R."/>
            <person name="Dunand C."/>
            <person name="Henrissat B."/>
            <person name="Grigoriev I.V."/>
            <person name="Hibbett D."/>
            <person name="Nagy L.G."/>
            <person name="Martin F.M."/>
        </authorList>
    </citation>
    <scope>NUCLEOTIDE SEQUENCE</scope>
    <source>
        <strain evidence="2">UP504</strain>
    </source>
</reference>